<dbReference type="Pfam" id="PF07715">
    <property type="entry name" value="Plug"/>
    <property type="match status" value="1"/>
</dbReference>
<gene>
    <name evidence="13" type="ORF">PTD2_00926</name>
</gene>
<dbReference type="OrthoDB" id="9805434at2"/>
<evidence type="ECO:0000256" key="4">
    <source>
        <dbReference type="ARBA" id="ARBA00022692"/>
    </source>
</evidence>
<reference evidence="13 14" key="1">
    <citation type="submission" date="2006-02" db="EMBL/GenBank/DDBJ databases">
        <authorList>
            <person name="Moran M.A."/>
            <person name="Kjelleberg S."/>
            <person name="Egan S."/>
            <person name="Saunders N."/>
            <person name="Thomas T."/>
            <person name="Ferriera S."/>
            <person name="Johnson J."/>
            <person name="Kravitz S."/>
            <person name="Halpern A."/>
            <person name="Remington K."/>
            <person name="Beeson K."/>
            <person name="Tran B."/>
            <person name="Rogers Y.-H."/>
            <person name="Friedman R."/>
            <person name="Venter J.C."/>
        </authorList>
    </citation>
    <scope>NUCLEOTIDE SEQUENCE [LARGE SCALE GENOMIC DNA]</scope>
    <source>
        <strain evidence="13 14">D2</strain>
    </source>
</reference>
<dbReference type="STRING" id="87626.PTD2_00926"/>
<dbReference type="EMBL" id="AAOH01000001">
    <property type="protein sequence ID" value="EAR30088.1"/>
    <property type="molecule type" value="Genomic_DNA"/>
</dbReference>
<dbReference type="InterPro" id="IPR000531">
    <property type="entry name" value="Beta-barrel_TonB"/>
</dbReference>
<dbReference type="Pfam" id="PF00593">
    <property type="entry name" value="TonB_dep_Rec_b-barrel"/>
    <property type="match status" value="1"/>
</dbReference>
<feature type="domain" description="TonB-dependent receptor plug" evidence="12">
    <location>
        <begin position="60"/>
        <end position="180"/>
    </location>
</feature>
<evidence type="ECO:0000259" key="11">
    <source>
        <dbReference type="Pfam" id="PF00593"/>
    </source>
</evidence>
<evidence type="ECO:0000256" key="9">
    <source>
        <dbReference type="RuleBase" id="RU003357"/>
    </source>
</evidence>
<keyword evidence="7 8" id="KW-0998">Cell outer membrane</keyword>
<dbReference type="GO" id="GO:0009279">
    <property type="term" value="C:cell outer membrane"/>
    <property type="evidence" value="ECO:0007669"/>
    <property type="project" value="UniProtKB-SubCell"/>
</dbReference>
<evidence type="ECO:0000313" key="13">
    <source>
        <dbReference type="EMBL" id="EAR30088.1"/>
    </source>
</evidence>
<evidence type="ECO:0000256" key="8">
    <source>
        <dbReference type="PROSITE-ProRule" id="PRU01360"/>
    </source>
</evidence>
<evidence type="ECO:0000313" key="14">
    <source>
        <dbReference type="Proteomes" id="UP000006201"/>
    </source>
</evidence>
<proteinExistence type="inferred from homology"/>
<evidence type="ECO:0000256" key="10">
    <source>
        <dbReference type="SAM" id="SignalP"/>
    </source>
</evidence>
<dbReference type="RefSeq" id="WP_009836389.1">
    <property type="nucleotide sequence ID" value="NZ_AAOH01000001.1"/>
</dbReference>
<evidence type="ECO:0000256" key="3">
    <source>
        <dbReference type="ARBA" id="ARBA00022452"/>
    </source>
</evidence>
<evidence type="ECO:0000256" key="5">
    <source>
        <dbReference type="ARBA" id="ARBA00023077"/>
    </source>
</evidence>
<evidence type="ECO:0000256" key="7">
    <source>
        <dbReference type="ARBA" id="ARBA00023237"/>
    </source>
</evidence>
<dbReference type="PANTHER" id="PTHR47234:SF3">
    <property type="entry name" value="SECRETIN_TONB SHORT N-TERMINAL DOMAIN-CONTAINING PROTEIN"/>
    <property type="match status" value="1"/>
</dbReference>
<evidence type="ECO:0000256" key="6">
    <source>
        <dbReference type="ARBA" id="ARBA00023136"/>
    </source>
</evidence>
<keyword evidence="4 8" id="KW-0812">Transmembrane</keyword>
<dbReference type="eggNOG" id="COG4771">
    <property type="taxonomic scope" value="Bacteria"/>
</dbReference>
<feature type="domain" description="TonB-dependent receptor-like beta-barrel" evidence="11">
    <location>
        <begin position="399"/>
        <end position="836"/>
    </location>
</feature>
<keyword evidence="3 8" id="KW-1134">Transmembrane beta strand</keyword>
<dbReference type="Proteomes" id="UP000006201">
    <property type="component" value="Unassembled WGS sequence"/>
</dbReference>
<dbReference type="PANTHER" id="PTHR47234">
    <property type="match status" value="1"/>
</dbReference>
<dbReference type="InterPro" id="IPR036942">
    <property type="entry name" value="Beta-barrel_TonB_sf"/>
</dbReference>
<organism evidence="13 14">
    <name type="scientific">Pseudoalteromonas tunicata D2</name>
    <dbReference type="NCBI Taxonomy" id="87626"/>
    <lineage>
        <taxon>Bacteria</taxon>
        <taxon>Pseudomonadati</taxon>
        <taxon>Pseudomonadota</taxon>
        <taxon>Gammaproteobacteria</taxon>
        <taxon>Alteromonadales</taxon>
        <taxon>Pseudoalteromonadaceae</taxon>
        <taxon>Pseudoalteromonas</taxon>
    </lineage>
</organism>
<keyword evidence="6 8" id="KW-0472">Membrane</keyword>
<comment type="caution">
    <text evidence="13">The sequence shown here is derived from an EMBL/GenBank/DDBJ whole genome shotgun (WGS) entry which is preliminary data.</text>
</comment>
<dbReference type="InterPro" id="IPR039426">
    <property type="entry name" value="TonB-dep_rcpt-like"/>
</dbReference>
<keyword evidence="14" id="KW-1185">Reference proteome</keyword>
<protein>
    <submittedName>
        <fullName evidence="13">Putative TonB-dependent outer membrane receptor</fullName>
    </submittedName>
</protein>
<dbReference type="Gene3D" id="2.170.130.10">
    <property type="entry name" value="TonB-dependent receptor, plug domain"/>
    <property type="match status" value="1"/>
</dbReference>
<dbReference type="InterPro" id="IPR012910">
    <property type="entry name" value="Plug_dom"/>
</dbReference>
<dbReference type="InterPro" id="IPR037066">
    <property type="entry name" value="Plug_dom_sf"/>
</dbReference>
<name>A4C3F6_9GAMM</name>
<evidence type="ECO:0000256" key="1">
    <source>
        <dbReference type="ARBA" id="ARBA00004571"/>
    </source>
</evidence>
<evidence type="ECO:0000259" key="12">
    <source>
        <dbReference type="Pfam" id="PF07715"/>
    </source>
</evidence>
<keyword evidence="13" id="KW-0675">Receptor</keyword>
<accession>A4C3F6</accession>
<comment type="subcellular location">
    <subcellularLocation>
        <location evidence="1 8">Cell outer membrane</location>
        <topology evidence="1 8">Multi-pass membrane protein</topology>
    </subcellularLocation>
</comment>
<dbReference type="Gene3D" id="2.40.170.20">
    <property type="entry name" value="TonB-dependent receptor, beta-barrel domain"/>
    <property type="match status" value="1"/>
</dbReference>
<feature type="chain" id="PRO_5002666912" evidence="10">
    <location>
        <begin position="32"/>
        <end position="883"/>
    </location>
</feature>
<comment type="similarity">
    <text evidence="8 9">Belongs to the TonB-dependent receptor family.</text>
</comment>
<evidence type="ECO:0000256" key="2">
    <source>
        <dbReference type="ARBA" id="ARBA00022448"/>
    </source>
</evidence>
<keyword evidence="5 9" id="KW-0798">TonB box</keyword>
<sequence length="883" mass="95247">MKKYNALHRAVKLALTSTATAGLLLSQGVYAEEAEKTVVDKNVEKIAVVGSRAAPRSIGESPVPIDIIGGEELGKSGNTDMLEILKGSVPSLNVHTNPISDAASLVRPANLRGLPSDSTLILLNGKRRHRASVIAFLGGGINDGAQGPDISVIPSIAMKQVEVLRDGAAAQYGSDAIAGVMNFVLKDASEGGSLIVRHGEYYEGDGTSTEVAGNIGLPFTDDGFVNLSFQYKNADATSRSTQRPDAQAFIDAGVTGVGDPAQVWGSPEINDDISLFGNVGLDLTSDSEFYMFGNYSERDVRGGFYYRNPNTRPGVYGGNIRNVNGTNTYRPNDDDPAGQAAWDAATPTILVGSLDGYDQQLNCPLVEIQNGIPDQSALNSLTAANCFAFNQAIPGGFTPNFGGNITDTSLTIGTKGEITDGTFKGVYYDLSGNVGRSESRFFIYNTLNASLGPDSPRDFSPGKYIQLEKNFNVDLSKGFDAGYYSDVNVAGGLEWHEETFEVIAGDEASFKAGPLTDQGFGIGSNGFPGFQPSAAGEYTRRNYAAYVDIEAPFTEDFLMGFALRFEDYDTFGSTTNYKITAQYNATEDLSLRGSVSTGFRAPTVGQANVSNVQTNLSSGVLVDSALLPPTNPISVQLGGKELQPEESSSYTFGAVYSFDNFFFTADYYHIEVDDRISQSDKIELSDADKATLKAAGVPNVDGLAQVSFFTNDFNTTTEGVDIVANYTDELLGGSSTFSLAYNWNETTVTKWSDITGDFKVARLENDLPKHRATLTWAQDWEKFAMFTRVNYYGEYQGVHVDYDATAIMADTTVTVDAEVSYFVTESITLSLGAQNIFDQEAEKLNFTQQSGGIPNNNWGGKYYETSPYGFNGGFYYLKATYNF</sequence>
<dbReference type="CDD" id="cd01347">
    <property type="entry name" value="ligand_gated_channel"/>
    <property type="match status" value="1"/>
</dbReference>
<dbReference type="PROSITE" id="PS52016">
    <property type="entry name" value="TONB_DEPENDENT_REC_3"/>
    <property type="match status" value="1"/>
</dbReference>
<feature type="signal peptide" evidence="10">
    <location>
        <begin position="1"/>
        <end position="31"/>
    </location>
</feature>
<dbReference type="AlphaFoldDB" id="A4C3F6"/>
<dbReference type="SUPFAM" id="SSF56935">
    <property type="entry name" value="Porins"/>
    <property type="match status" value="1"/>
</dbReference>
<keyword evidence="2 8" id="KW-0813">Transport</keyword>
<dbReference type="HOGENOM" id="CLU_010745_1_1_6"/>
<keyword evidence="10" id="KW-0732">Signal</keyword>